<dbReference type="InterPro" id="IPR012933">
    <property type="entry name" value="HicA_mRNA_interferase"/>
</dbReference>
<evidence type="ECO:0000256" key="4">
    <source>
        <dbReference type="ARBA" id="ARBA00022801"/>
    </source>
</evidence>
<proteinExistence type="predicted"/>
<keyword evidence="3" id="KW-0255">Endonuclease</keyword>
<sequence>MTGLRPLDQSRVIRMLEQNGFKQARSGKHITFKKTDADGNVLTTWVPHHKTVTVFVIKYIIKQTGKQKQEFY</sequence>
<dbReference type="AlphaFoldDB" id="A0A8T4L7L0"/>
<dbReference type="EMBL" id="JAGVWC010000010">
    <property type="protein sequence ID" value="MBS3061509.1"/>
    <property type="molecule type" value="Genomic_DNA"/>
</dbReference>
<reference evidence="7" key="2">
    <citation type="submission" date="2021-05" db="EMBL/GenBank/DDBJ databases">
        <title>Protein family content uncovers lineage relationships and bacterial pathway maintenance mechanisms in DPANN archaea.</title>
        <authorList>
            <person name="Castelle C.J."/>
            <person name="Meheust R."/>
            <person name="Jaffe A.L."/>
            <person name="Seitz K."/>
            <person name="Gong X."/>
            <person name="Baker B.J."/>
            <person name="Banfield J.F."/>
        </authorList>
    </citation>
    <scope>NUCLEOTIDE SEQUENCE</scope>
    <source>
        <strain evidence="7">RIFCSPLOWO2_01_FULL_AR10_48_17</strain>
    </source>
</reference>
<dbReference type="Proteomes" id="UP000675968">
    <property type="component" value="Unassembled WGS sequence"/>
</dbReference>
<keyword evidence="2" id="KW-0540">Nuclease</keyword>
<evidence type="ECO:0000256" key="3">
    <source>
        <dbReference type="ARBA" id="ARBA00022759"/>
    </source>
</evidence>
<evidence type="ECO:0000256" key="5">
    <source>
        <dbReference type="ARBA" id="ARBA00022884"/>
    </source>
</evidence>
<keyword evidence="1" id="KW-1277">Toxin-antitoxin system</keyword>
<evidence type="ECO:0000256" key="2">
    <source>
        <dbReference type="ARBA" id="ARBA00022722"/>
    </source>
</evidence>
<evidence type="ECO:0000256" key="1">
    <source>
        <dbReference type="ARBA" id="ARBA00022649"/>
    </source>
</evidence>
<dbReference type="Pfam" id="PF07927">
    <property type="entry name" value="HicA_toxin"/>
    <property type="match status" value="1"/>
</dbReference>
<gene>
    <name evidence="7" type="ORF">J4215_02920</name>
</gene>
<keyword evidence="6" id="KW-0346">Stress response</keyword>
<evidence type="ECO:0000313" key="7">
    <source>
        <dbReference type="EMBL" id="MBS3061509.1"/>
    </source>
</evidence>
<accession>A0A8T4L7L0</accession>
<comment type="caution">
    <text evidence="7">The sequence shown here is derived from an EMBL/GenBank/DDBJ whole genome shotgun (WGS) entry which is preliminary data.</text>
</comment>
<reference evidence="7" key="1">
    <citation type="submission" date="2021-03" db="EMBL/GenBank/DDBJ databases">
        <authorList>
            <person name="Jaffe A."/>
        </authorList>
    </citation>
    <scope>NUCLEOTIDE SEQUENCE</scope>
    <source>
        <strain evidence="7">RIFCSPLOWO2_01_FULL_AR10_48_17</strain>
    </source>
</reference>
<keyword evidence="5" id="KW-0694">RNA-binding</keyword>
<dbReference type="GO" id="GO:0004519">
    <property type="term" value="F:endonuclease activity"/>
    <property type="evidence" value="ECO:0007669"/>
    <property type="project" value="UniProtKB-KW"/>
</dbReference>
<dbReference type="Gene3D" id="3.30.920.30">
    <property type="entry name" value="Hypothetical protein"/>
    <property type="match status" value="1"/>
</dbReference>
<keyword evidence="4" id="KW-0378">Hydrolase</keyword>
<organism evidence="7 8">
    <name type="scientific">Candidatus Iainarchaeum sp</name>
    <dbReference type="NCBI Taxonomy" id="3101447"/>
    <lineage>
        <taxon>Archaea</taxon>
        <taxon>Candidatus Iainarchaeota</taxon>
        <taxon>Candidatus Iainarchaeia</taxon>
        <taxon>Candidatus Iainarchaeales</taxon>
        <taxon>Candidatus Iainarchaeaceae</taxon>
        <taxon>Candidatus Iainarchaeum</taxon>
    </lineage>
</organism>
<evidence type="ECO:0000313" key="8">
    <source>
        <dbReference type="Proteomes" id="UP000675968"/>
    </source>
</evidence>
<evidence type="ECO:0000256" key="6">
    <source>
        <dbReference type="ARBA" id="ARBA00023016"/>
    </source>
</evidence>
<name>A0A8T4L7L0_9ARCH</name>
<dbReference type="SUPFAM" id="SSF54786">
    <property type="entry name" value="YcfA/nrd intein domain"/>
    <property type="match status" value="1"/>
</dbReference>
<protein>
    <submittedName>
        <fullName evidence="7">Type II toxin-antitoxin system HicA family toxin</fullName>
    </submittedName>
</protein>
<dbReference type="InterPro" id="IPR038570">
    <property type="entry name" value="HicA_sf"/>
</dbReference>
<dbReference type="GO" id="GO:0003729">
    <property type="term" value="F:mRNA binding"/>
    <property type="evidence" value="ECO:0007669"/>
    <property type="project" value="InterPro"/>
</dbReference>
<dbReference type="GO" id="GO:0016787">
    <property type="term" value="F:hydrolase activity"/>
    <property type="evidence" value="ECO:0007669"/>
    <property type="project" value="UniProtKB-KW"/>
</dbReference>